<evidence type="ECO:0000313" key="6">
    <source>
        <dbReference type="Proteomes" id="UP000199476"/>
    </source>
</evidence>
<dbReference type="PANTHER" id="PTHR33376:SF4">
    <property type="entry name" value="SIALIC ACID-BINDING PERIPLASMIC PROTEIN SIAP"/>
    <property type="match status" value="1"/>
</dbReference>
<name>A0A1G9MTX1_9FIRM</name>
<dbReference type="InterPro" id="IPR018389">
    <property type="entry name" value="DctP_fam"/>
</dbReference>
<sequence length="342" mass="38392">MTKTRNIALIMAVSLLIMTFATTSVLGAEVTLRISNAGPADEEDRTYIANDTFKQIVESGTDGRVEVETYHAAELADERETYEGMMLGTIEMGTLTTGPLPGFFEEILVLDIPYLFESAPVAWEVMSGSFGDTINEMMREETGIIPLAWADHGFRHFTNDVRAIEKPADMEGLTIRTMENQAHMNMVEALGADPTPMAFGELYTGLEQGIVDGQETPITLIKNMGFYEVQDHLVLSEHVYNFLGLFISEDIYNNLSEQDQQVVREAAQIWEKVHTGYSRVQIERGVEELKEEGMQVVEPSPEVLDEFQEVTQQSVIDFIEDEIGEELVEELMEAVEEAEEQI</sequence>
<keyword evidence="4" id="KW-0732">Signal</keyword>
<dbReference type="EMBL" id="FNGO01000009">
    <property type="protein sequence ID" value="SDL77461.1"/>
    <property type="molecule type" value="Genomic_DNA"/>
</dbReference>
<dbReference type="STRING" id="321763.SAMN04488692_1095"/>
<dbReference type="RefSeq" id="WP_089759722.1">
    <property type="nucleotide sequence ID" value="NZ_FNGO01000009.1"/>
</dbReference>
<gene>
    <name evidence="5" type="ORF">SAMN04488692_1095</name>
</gene>
<dbReference type="PIRSF" id="PIRSF006470">
    <property type="entry name" value="DctB"/>
    <property type="match status" value="1"/>
</dbReference>
<dbReference type="InterPro" id="IPR038404">
    <property type="entry name" value="TRAP_DctP_sf"/>
</dbReference>
<evidence type="ECO:0000256" key="4">
    <source>
        <dbReference type="ARBA" id="ARBA00022729"/>
    </source>
</evidence>
<dbReference type="GO" id="GO:0055085">
    <property type="term" value="P:transmembrane transport"/>
    <property type="evidence" value="ECO:0007669"/>
    <property type="project" value="InterPro"/>
</dbReference>
<dbReference type="Proteomes" id="UP000199476">
    <property type="component" value="Unassembled WGS sequence"/>
</dbReference>
<dbReference type="NCBIfam" id="TIGR00787">
    <property type="entry name" value="dctP"/>
    <property type="match status" value="1"/>
</dbReference>
<dbReference type="NCBIfam" id="NF037995">
    <property type="entry name" value="TRAP_S1"/>
    <property type="match status" value="1"/>
</dbReference>
<evidence type="ECO:0000256" key="1">
    <source>
        <dbReference type="ARBA" id="ARBA00004196"/>
    </source>
</evidence>
<evidence type="ECO:0000256" key="3">
    <source>
        <dbReference type="ARBA" id="ARBA00022448"/>
    </source>
</evidence>
<dbReference type="PANTHER" id="PTHR33376">
    <property type="match status" value="1"/>
</dbReference>
<dbReference type="AlphaFoldDB" id="A0A1G9MTX1"/>
<protein>
    <submittedName>
        <fullName evidence="5">C4-dicarboxylate-binding protein DctP</fullName>
    </submittedName>
</protein>
<comment type="subcellular location">
    <subcellularLocation>
        <location evidence="1">Cell envelope</location>
    </subcellularLocation>
</comment>
<evidence type="ECO:0000313" key="5">
    <source>
        <dbReference type="EMBL" id="SDL77461.1"/>
    </source>
</evidence>
<dbReference type="Gene3D" id="3.40.190.170">
    <property type="entry name" value="Bacterial extracellular solute-binding protein, family 7"/>
    <property type="match status" value="1"/>
</dbReference>
<accession>A0A1G9MTX1</accession>
<keyword evidence="6" id="KW-1185">Reference proteome</keyword>
<dbReference type="InterPro" id="IPR004682">
    <property type="entry name" value="TRAP_DctP"/>
</dbReference>
<dbReference type="Pfam" id="PF03480">
    <property type="entry name" value="DctP"/>
    <property type="match status" value="1"/>
</dbReference>
<dbReference type="GO" id="GO:0030288">
    <property type="term" value="C:outer membrane-bounded periplasmic space"/>
    <property type="evidence" value="ECO:0007669"/>
    <property type="project" value="InterPro"/>
</dbReference>
<comment type="similarity">
    <text evidence="2">Belongs to the bacterial solute-binding protein 7 family.</text>
</comment>
<organism evidence="5 6">
    <name type="scientific">Halarsenatibacter silvermanii</name>
    <dbReference type="NCBI Taxonomy" id="321763"/>
    <lineage>
        <taxon>Bacteria</taxon>
        <taxon>Bacillati</taxon>
        <taxon>Bacillota</taxon>
        <taxon>Clostridia</taxon>
        <taxon>Halanaerobiales</taxon>
        <taxon>Halarsenatibacteraceae</taxon>
        <taxon>Halarsenatibacter</taxon>
    </lineage>
</organism>
<proteinExistence type="inferred from homology"/>
<reference evidence="5 6" key="1">
    <citation type="submission" date="2016-10" db="EMBL/GenBank/DDBJ databases">
        <authorList>
            <person name="de Groot N.N."/>
        </authorList>
    </citation>
    <scope>NUCLEOTIDE SEQUENCE [LARGE SCALE GENOMIC DNA]</scope>
    <source>
        <strain evidence="5 6">SLAS-1</strain>
    </source>
</reference>
<keyword evidence="3" id="KW-0813">Transport</keyword>
<evidence type="ECO:0000256" key="2">
    <source>
        <dbReference type="ARBA" id="ARBA00009023"/>
    </source>
</evidence>
<dbReference type="OrthoDB" id="9815946at2"/>